<dbReference type="EMBL" id="LAFY01000337">
    <property type="protein sequence ID" value="KJY00013.1"/>
    <property type="molecule type" value="Genomic_DNA"/>
</dbReference>
<feature type="compositionally biased region" description="Basic and acidic residues" evidence="1">
    <location>
        <begin position="171"/>
        <end position="184"/>
    </location>
</feature>
<feature type="compositionally biased region" description="Polar residues" evidence="1">
    <location>
        <begin position="16"/>
        <end position="27"/>
    </location>
</feature>
<dbReference type="GO" id="GO:0005739">
    <property type="term" value="C:mitochondrion"/>
    <property type="evidence" value="ECO:0007669"/>
    <property type="project" value="InterPro"/>
</dbReference>
<gene>
    <name evidence="2" type="ORF">TI39_contig345g00024</name>
</gene>
<dbReference type="InterPro" id="IPR034444">
    <property type="entry name" value="Nuo17.8"/>
</dbReference>
<dbReference type="AlphaFoldDB" id="A0A0F4GSK9"/>
<feature type="region of interest" description="Disordered" evidence="1">
    <location>
        <begin position="171"/>
        <end position="205"/>
    </location>
</feature>
<evidence type="ECO:0000313" key="2">
    <source>
        <dbReference type="EMBL" id="KJY00013.1"/>
    </source>
</evidence>
<evidence type="ECO:0000256" key="1">
    <source>
        <dbReference type="SAM" id="MobiDB-lite"/>
    </source>
</evidence>
<sequence length="205" mass="23231">MIPSRTARAVTRRLRSQNVAQRRQASGSHGHDGPVNESYGVRPPRARQQNVACWSRGFFIAIAAIPASMALYKFSGQGSNDKPYFTRWISETYAGYKTQWAQRNDTHTKAMEQAAADRSLFIHETNNNVRHVDLRYPEQFNHSNPWNVPAGRGGANLDVLIEKYQKEAYSKQEEKHQQLKDNKVPAEQPFENFRKVTPAAADSGS</sequence>
<reference evidence="2 3" key="1">
    <citation type="submission" date="2015-03" db="EMBL/GenBank/DDBJ databases">
        <title>RNA-seq based gene annotation and comparative genomics of four Zymoseptoria species reveal species-specific pathogenicity related genes and transposable element activity.</title>
        <authorList>
            <person name="Grandaubert J."/>
            <person name="Bhattacharyya A."/>
            <person name="Stukenbrock E.H."/>
        </authorList>
    </citation>
    <scope>NUCLEOTIDE SEQUENCE [LARGE SCALE GENOMIC DNA]</scope>
    <source>
        <strain evidence="2 3">Zb18110</strain>
    </source>
</reference>
<feature type="region of interest" description="Disordered" evidence="1">
    <location>
        <begin position="1"/>
        <end position="43"/>
    </location>
</feature>
<accession>A0A0F4GSK9</accession>
<name>A0A0F4GSK9_9PEZI</name>
<protein>
    <submittedName>
        <fullName evidence="2">Uncharacterized protein</fullName>
    </submittedName>
</protein>
<organism evidence="2 3">
    <name type="scientific">Zymoseptoria brevis</name>
    <dbReference type="NCBI Taxonomy" id="1047168"/>
    <lineage>
        <taxon>Eukaryota</taxon>
        <taxon>Fungi</taxon>
        <taxon>Dikarya</taxon>
        <taxon>Ascomycota</taxon>
        <taxon>Pezizomycotina</taxon>
        <taxon>Dothideomycetes</taxon>
        <taxon>Dothideomycetidae</taxon>
        <taxon>Mycosphaerellales</taxon>
        <taxon>Mycosphaerellaceae</taxon>
        <taxon>Zymoseptoria</taxon>
    </lineage>
</organism>
<proteinExistence type="predicted"/>
<dbReference type="Proteomes" id="UP000033647">
    <property type="component" value="Unassembled WGS sequence"/>
</dbReference>
<dbReference type="STRING" id="1047168.A0A0F4GSK9"/>
<comment type="caution">
    <text evidence="2">The sequence shown here is derived from an EMBL/GenBank/DDBJ whole genome shotgun (WGS) entry which is preliminary data.</text>
</comment>
<keyword evidence="3" id="KW-1185">Reference proteome</keyword>
<dbReference type="PANTHER" id="PTHR42100:SF1">
    <property type="entry name" value="OXIDOREDUCTASE 178 KDA SUBUNIT, PUTATIVE (AFU_ORTHOLOGUE AFUA_8G04320)-RELATED"/>
    <property type="match status" value="1"/>
</dbReference>
<evidence type="ECO:0000313" key="3">
    <source>
        <dbReference type="Proteomes" id="UP000033647"/>
    </source>
</evidence>
<dbReference type="PANTHER" id="PTHR42100">
    <property type="entry name" value="OXIDOREDUCTASE 178 KDA SUBUNIT, PUTATIVE (AFU_ORTHOLOGUE AFUA_8G04320)-RELATED"/>
    <property type="match status" value="1"/>
</dbReference>
<dbReference type="OrthoDB" id="2120038at2759"/>